<reference evidence="12" key="1">
    <citation type="submission" date="2021-01" db="UniProtKB">
        <authorList>
            <consortium name="EnsemblMetazoa"/>
        </authorList>
    </citation>
    <scope>IDENTIFICATION</scope>
</reference>
<organism evidence="12 13">
    <name type="scientific">Clytia hemisphaerica</name>
    <dbReference type="NCBI Taxonomy" id="252671"/>
    <lineage>
        <taxon>Eukaryota</taxon>
        <taxon>Metazoa</taxon>
        <taxon>Cnidaria</taxon>
        <taxon>Hydrozoa</taxon>
        <taxon>Hydroidolina</taxon>
        <taxon>Leptothecata</taxon>
        <taxon>Obeliida</taxon>
        <taxon>Clytiidae</taxon>
        <taxon>Clytia</taxon>
    </lineage>
</organism>
<keyword evidence="3 10" id="KW-0217">Developmental protein</keyword>
<dbReference type="GO" id="GO:0005109">
    <property type="term" value="F:frizzled binding"/>
    <property type="evidence" value="ECO:0007669"/>
    <property type="project" value="TreeGrafter"/>
</dbReference>
<name>A0A7M5VGA4_9CNID</name>
<keyword evidence="7" id="KW-1015">Disulfide bond</keyword>
<evidence type="ECO:0000256" key="3">
    <source>
        <dbReference type="ARBA" id="ARBA00022473"/>
    </source>
</evidence>
<dbReference type="Pfam" id="PF00110">
    <property type="entry name" value="wnt"/>
    <property type="match status" value="1"/>
</dbReference>
<dbReference type="GO" id="GO:0060070">
    <property type="term" value="P:canonical Wnt signaling pathway"/>
    <property type="evidence" value="ECO:0007669"/>
    <property type="project" value="TreeGrafter"/>
</dbReference>
<keyword evidence="6 10" id="KW-0879">Wnt signaling pathway</keyword>
<evidence type="ECO:0000313" key="13">
    <source>
        <dbReference type="Proteomes" id="UP000594262"/>
    </source>
</evidence>
<dbReference type="GO" id="GO:0005615">
    <property type="term" value="C:extracellular space"/>
    <property type="evidence" value="ECO:0007669"/>
    <property type="project" value="TreeGrafter"/>
</dbReference>
<evidence type="ECO:0000256" key="6">
    <source>
        <dbReference type="ARBA" id="ARBA00022687"/>
    </source>
</evidence>
<sequence>MGFVKTLACLCYFMVPVLGILLPIPLCDIRRNLTPEQVELCKQFKEKHLDLLLDAKFKSEFECKKQFAGRRWNCTMPPSSNVTPLLLPRLPLATKETSYLYASMSAAMMHTISRGCMAGTLKNYCACSEEGRPRDLPKNQIWGGCGDNLPYGYKFSKMFTDAGEQLTETSLTGFSRVLMNLHNNEAGRWAVYEKSFIKCRCHGVSTNCPTKTCYRQLGRFHTVAKHLETLHQDAVHVKLQKDVPDAEEEGNVEMKLVETSPGFTKKSTKDLVYISDSPSYCERSIRTGSYGVAGRPCTKEGNIHTDCEAMCCQKGHYSKREIVRTKCGCKLIWCCEVKCNICENEQNNHYCR</sequence>
<feature type="signal peptide" evidence="11">
    <location>
        <begin position="1"/>
        <end position="19"/>
    </location>
</feature>
<evidence type="ECO:0000313" key="12">
    <source>
        <dbReference type="EnsemblMetazoa" id="CLYHEMP010575.1"/>
    </source>
</evidence>
<comment type="subcellular location">
    <subcellularLocation>
        <location evidence="1 10">Secreted</location>
        <location evidence="1 10">Extracellular space</location>
        <location evidence="1 10">Extracellular matrix</location>
    </subcellularLocation>
</comment>
<feature type="chain" id="PRO_5029445827" description="Protein Wnt" evidence="11">
    <location>
        <begin position="20"/>
        <end position="352"/>
    </location>
</feature>
<comment type="function">
    <text evidence="10">Ligand for members of the frizzled family of seven transmembrane receptors.</text>
</comment>
<evidence type="ECO:0000256" key="7">
    <source>
        <dbReference type="ARBA" id="ARBA00023157"/>
    </source>
</evidence>
<keyword evidence="4" id="KW-0964">Secreted</keyword>
<proteinExistence type="inferred from homology"/>
<evidence type="ECO:0000256" key="1">
    <source>
        <dbReference type="ARBA" id="ARBA00004498"/>
    </source>
</evidence>
<dbReference type="PRINTS" id="PR01349">
    <property type="entry name" value="WNTPROTEIN"/>
</dbReference>
<evidence type="ECO:0000256" key="10">
    <source>
        <dbReference type="RuleBase" id="RU003500"/>
    </source>
</evidence>
<evidence type="ECO:0000256" key="9">
    <source>
        <dbReference type="ARBA" id="ARBA00023288"/>
    </source>
</evidence>
<dbReference type="OrthoDB" id="5945655at2759"/>
<keyword evidence="11" id="KW-0732">Signal</keyword>
<protein>
    <recommendedName>
        <fullName evidence="10">Protein Wnt</fullName>
    </recommendedName>
</protein>
<dbReference type="SMART" id="SM00097">
    <property type="entry name" value="WNT1"/>
    <property type="match status" value="1"/>
</dbReference>
<dbReference type="EnsemblMetazoa" id="CLYHEMT010575.1">
    <property type="protein sequence ID" value="CLYHEMP010575.1"/>
    <property type="gene ID" value="CLYHEMG010575"/>
</dbReference>
<dbReference type="InterPro" id="IPR005817">
    <property type="entry name" value="Wnt"/>
</dbReference>
<keyword evidence="8" id="KW-0325">Glycoprotein</keyword>
<dbReference type="PANTHER" id="PTHR12027">
    <property type="entry name" value="WNT RELATED"/>
    <property type="match status" value="1"/>
</dbReference>
<dbReference type="Gene3D" id="3.30.2460.20">
    <property type="match status" value="1"/>
</dbReference>
<comment type="similarity">
    <text evidence="2 10">Belongs to the Wnt family.</text>
</comment>
<evidence type="ECO:0000256" key="2">
    <source>
        <dbReference type="ARBA" id="ARBA00005683"/>
    </source>
</evidence>
<evidence type="ECO:0000256" key="11">
    <source>
        <dbReference type="SAM" id="SignalP"/>
    </source>
</evidence>
<keyword evidence="5" id="KW-0272">Extracellular matrix</keyword>
<evidence type="ECO:0000256" key="8">
    <source>
        <dbReference type="ARBA" id="ARBA00023180"/>
    </source>
</evidence>
<keyword evidence="9" id="KW-0449">Lipoprotein</keyword>
<dbReference type="GO" id="GO:0030182">
    <property type="term" value="P:neuron differentiation"/>
    <property type="evidence" value="ECO:0007669"/>
    <property type="project" value="TreeGrafter"/>
</dbReference>
<dbReference type="GO" id="GO:0005125">
    <property type="term" value="F:cytokine activity"/>
    <property type="evidence" value="ECO:0007669"/>
    <property type="project" value="TreeGrafter"/>
</dbReference>
<evidence type="ECO:0000256" key="5">
    <source>
        <dbReference type="ARBA" id="ARBA00022530"/>
    </source>
</evidence>
<keyword evidence="13" id="KW-1185">Reference proteome</keyword>
<dbReference type="GO" id="GO:0045165">
    <property type="term" value="P:cell fate commitment"/>
    <property type="evidence" value="ECO:0007669"/>
    <property type="project" value="TreeGrafter"/>
</dbReference>
<dbReference type="InterPro" id="IPR043158">
    <property type="entry name" value="Wnt_C"/>
</dbReference>
<dbReference type="RefSeq" id="XP_066918459.1">
    <property type="nucleotide sequence ID" value="XM_067062358.1"/>
</dbReference>
<dbReference type="GeneID" id="136805797"/>
<dbReference type="PANTHER" id="PTHR12027:SF77">
    <property type="entry name" value="PROTEIN WNT-5"/>
    <property type="match status" value="1"/>
</dbReference>
<accession>A0A7M5VGA4</accession>
<evidence type="ECO:0000256" key="4">
    <source>
        <dbReference type="ARBA" id="ARBA00022525"/>
    </source>
</evidence>
<dbReference type="Proteomes" id="UP000594262">
    <property type="component" value="Unplaced"/>
</dbReference>
<dbReference type="AlphaFoldDB" id="A0A7M5VGA4"/>